<gene>
    <name evidence="5" type="ORF">MVEN_01117100</name>
</gene>
<comment type="caution">
    <text evidence="5">The sequence shown here is derived from an EMBL/GenBank/DDBJ whole genome shotgun (WGS) entry which is preliminary data.</text>
</comment>
<dbReference type="SUPFAM" id="SSF52540">
    <property type="entry name" value="P-loop containing nucleoside triphosphate hydrolases"/>
    <property type="match status" value="1"/>
</dbReference>
<evidence type="ECO:0000313" key="6">
    <source>
        <dbReference type="Proteomes" id="UP000620124"/>
    </source>
</evidence>
<keyword evidence="1" id="KW-0677">Repeat</keyword>
<proteinExistence type="predicted"/>
<keyword evidence="2" id="KW-0040">ANK repeat</keyword>
<evidence type="ECO:0000313" key="5">
    <source>
        <dbReference type="EMBL" id="KAF7354290.1"/>
    </source>
</evidence>
<name>A0A8H6YA10_9AGAR</name>
<feature type="repeat" description="ANK" evidence="2">
    <location>
        <begin position="764"/>
        <end position="796"/>
    </location>
</feature>
<dbReference type="Pfam" id="PF22939">
    <property type="entry name" value="WHD_GPIID"/>
    <property type="match status" value="1"/>
</dbReference>
<dbReference type="InterPro" id="IPR054471">
    <property type="entry name" value="GPIID_WHD"/>
</dbReference>
<accession>A0A8H6YA10</accession>
<dbReference type="Pfam" id="PF00023">
    <property type="entry name" value="Ank"/>
    <property type="match status" value="1"/>
</dbReference>
<dbReference type="PROSITE" id="PS50088">
    <property type="entry name" value="ANK_REPEAT"/>
    <property type="match status" value="4"/>
</dbReference>
<dbReference type="InterPro" id="IPR036770">
    <property type="entry name" value="Ankyrin_rpt-contain_sf"/>
</dbReference>
<dbReference type="OrthoDB" id="7464126at2759"/>
<dbReference type="PANTHER" id="PTHR10039:SF15">
    <property type="entry name" value="NACHT DOMAIN-CONTAINING PROTEIN"/>
    <property type="match status" value="1"/>
</dbReference>
<dbReference type="SMART" id="SM00248">
    <property type="entry name" value="ANK"/>
    <property type="match status" value="8"/>
</dbReference>
<evidence type="ECO:0000259" key="4">
    <source>
        <dbReference type="Pfam" id="PF24883"/>
    </source>
</evidence>
<organism evidence="5 6">
    <name type="scientific">Mycena venus</name>
    <dbReference type="NCBI Taxonomy" id="2733690"/>
    <lineage>
        <taxon>Eukaryota</taxon>
        <taxon>Fungi</taxon>
        <taxon>Dikarya</taxon>
        <taxon>Basidiomycota</taxon>
        <taxon>Agaricomycotina</taxon>
        <taxon>Agaricomycetes</taxon>
        <taxon>Agaricomycetidae</taxon>
        <taxon>Agaricales</taxon>
        <taxon>Marasmiineae</taxon>
        <taxon>Mycenaceae</taxon>
        <taxon>Mycena</taxon>
    </lineage>
</organism>
<reference evidence="5" key="1">
    <citation type="submission" date="2020-05" db="EMBL/GenBank/DDBJ databases">
        <title>Mycena genomes resolve the evolution of fungal bioluminescence.</title>
        <authorList>
            <person name="Tsai I.J."/>
        </authorList>
    </citation>
    <scope>NUCLEOTIDE SEQUENCE</scope>
    <source>
        <strain evidence="5">CCC161011</strain>
    </source>
</reference>
<feature type="domain" description="GPI inositol-deacylase winged helix" evidence="3">
    <location>
        <begin position="464"/>
        <end position="546"/>
    </location>
</feature>
<dbReference type="Proteomes" id="UP000620124">
    <property type="component" value="Unassembled WGS sequence"/>
</dbReference>
<dbReference type="Pfam" id="PF12796">
    <property type="entry name" value="Ank_2"/>
    <property type="match status" value="2"/>
</dbReference>
<feature type="repeat" description="ANK" evidence="2">
    <location>
        <begin position="702"/>
        <end position="730"/>
    </location>
</feature>
<feature type="domain" description="Nephrocystin 3-like N-terminal" evidence="4">
    <location>
        <begin position="192"/>
        <end position="351"/>
    </location>
</feature>
<dbReference type="SUPFAM" id="SSF48403">
    <property type="entry name" value="Ankyrin repeat"/>
    <property type="match status" value="1"/>
</dbReference>
<dbReference type="InterPro" id="IPR056884">
    <property type="entry name" value="NPHP3-like_N"/>
</dbReference>
<dbReference type="InterPro" id="IPR002110">
    <property type="entry name" value="Ankyrin_rpt"/>
</dbReference>
<dbReference type="AlphaFoldDB" id="A0A8H6YA10"/>
<dbReference type="Gene3D" id="3.40.50.300">
    <property type="entry name" value="P-loop containing nucleotide triphosphate hydrolases"/>
    <property type="match status" value="1"/>
</dbReference>
<dbReference type="EMBL" id="JACAZI010000008">
    <property type="protein sequence ID" value="KAF7354290.1"/>
    <property type="molecule type" value="Genomic_DNA"/>
</dbReference>
<dbReference type="Gene3D" id="1.25.40.20">
    <property type="entry name" value="Ankyrin repeat-containing domain"/>
    <property type="match status" value="1"/>
</dbReference>
<sequence>MASAVGSILTIIQLVDTGLKARDYIQDFRRAPLEQQKLLSEMDDLRPLLHELHDQIVANPSRSILQQMGSPLAAFQITMEQFTAELRAGDGPFAKFSKRLTWTMWNKKEAIEYLAKFEQFKSLLNSWLLLDIRDLKERDRVSLTSIIDLQQQTITNMDEHMNSVERAKIIDWLSPLNFFLRHADISSVRQQGTGEWLLDDFRFREWVSDTGRTLWCHGIPGAGKTVLASKVVDYLSAHSQQEKIGVACVYLNHKEAEAQPPAKLLAGIWRQLVLGRDITSHVKQLYHRHLEKGTNPSFNEIEDILCCAVGEFSRVYIVVDAVDEYPDDKRQVLLKCLAMMDPPVHLMITSRPHITPNFCFPSIRTLEIRARKEDIQIYVDAHIQLSTRLSKHLYGRPDLRQEIHRKIGGTVDGMFLLAKLHVDSLTTKPSVKAIREALNKLPKDLRETYESAMKRIKGQTEEDVKIARSVLTWVVHAKRPLTVSELRVALAIEPGAEQFDGENVLDIEVILSVCAGLVVVDEQLSVVRLVHYTAQEYFDSVRKSEFPEAQTEITRNLLTFLAVYDRSFKSWPYFTESLFDYCEFCLPHAVGEPEGELREMIIRFLSWAVQRRQTLRKRWRFSPPWDFPNWPAQPSALWIAAASDLSDIARALIDDGPAPGNCDNTANSALQVASYYGHSAMIRLLLDHGANPNVQVGLYGGALQAAAYRGHQDAVCLLIEGGADVNALGGMFGSALQAASSMGDEDIVDILFKNGADVNALGGWYNTPLQAASFKGHTKTVQSLLEKGADVNAVGGHHGGALVAASFSGHAPIVQLLLDHGAHIDAHCGKIGSALQAASSSGQVHIVRLLLVNHAAVNGEPSSLGTALQAAMARCHYNIVQVLIENGAQKTHEFREICTSNVRKYAKFLG</sequence>
<evidence type="ECO:0000256" key="2">
    <source>
        <dbReference type="PROSITE-ProRule" id="PRU00023"/>
    </source>
</evidence>
<dbReference type="PANTHER" id="PTHR10039">
    <property type="entry name" value="AMELOGENIN"/>
    <property type="match status" value="1"/>
</dbReference>
<keyword evidence="6" id="KW-1185">Reference proteome</keyword>
<protein>
    <submittedName>
        <fullName evidence="5">ANK-REP-REGION domain-containing protein</fullName>
    </submittedName>
</protein>
<dbReference type="PROSITE" id="PS50297">
    <property type="entry name" value="ANK_REP_REGION"/>
    <property type="match status" value="3"/>
</dbReference>
<evidence type="ECO:0000259" key="3">
    <source>
        <dbReference type="Pfam" id="PF22939"/>
    </source>
</evidence>
<dbReference type="Pfam" id="PF24883">
    <property type="entry name" value="NPHP3_N"/>
    <property type="match status" value="1"/>
</dbReference>
<evidence type="ECO:0000256" key="1">
    <source>
        <dbReference type="ARBA" id="ARBA00022737"/>
    </source>
</evidence>
<feature type="repeat" description="ANK" evidence="2">
    <location>
        <begin position="665"/>
        <end position="697"/>
    </location>
</feature>
<dbReference type="InterPro" id="IPR027417">
    <property type="entry name" value="P-loop_NTPase"/>
</dbReference>
<feature type="repeat" description="ANK" evidence="2">
    <location>
        <begin position="734"/>
        <end position="763"/>
    </location>
</feature>